<reference evidence="2" key="2">
    <citation type="submission" date="2019-07" db="EMBL/GenBank/DDBJ databases">
        <authorList>
            <person name="Seetharam A."/>
            <person name="Woodhouse M."/>
            <person name="Cannon E."/>
        </authorList>
    </citation>
    <scope>NUCLEOTIDE SEQUENCE [LARGE SCALE GENOMIC DNA]</scope>
    <source>
        <strain evidence="2">cv. B73</strain>
    </source>
</reference>
<dbReference type="Proteomes" id="UP000007305">
    <property type="component" value="Chromosome 1"/>
</dbReference>
<dbReference type="InParanoid" id="A0A804M6L1"/>
<sequence length="136" mass="14536">MRPISAVPTPPPSPARDPPHSLYASASSSARIPPPAPDMEMKVSASDETLAVVLDHLKPHTVGTFLPLRRVGPQSASATGTPLPRIVAPALDPCPHCGVHSLHGRRGHTWIGYPSAPDRRHRPRSAFALHPLPQTE</sequence>
<evidence type="ECO:0000313" key="3">
    <source>
        <dbReference type="Proteomes" id="UP000007305"/>
    </source>
</evidence>
<name>A0A804M6L1_MAIZE</name>
<feature type="region of interest" description="Disordered" evidence="1">
    <location>
        <begin position="113"/>
        <end position="136"/>
    </location>
</feature>
<reference evidence="3" key="1">
    <citation type="submission" date="2015-12" db="EMBL/GenBank/DDBJ databases">
        <title>Update maize B73 reference genome by single molecule sequencing technologies.</title>
        <authorList>
            <consortium name="Maize Genome Sequencing Project"/>
            <person name="Ware D."/>
        </authorList>
    </citation>
    <scope>NUCLEOTIDE SEQUENCE [LARGE SCALE GENOMIC DNA]</scope>
    <source>
        <strain evidence="3">cv. B73</strain>
    </source>
</reference>
<evidence type="ECO:0000256" key="1">
    <source>
        <dbReference type="SAM" id="MobiDB-lite"/>
    </source>
</evidence>
<feature type="region of interest" description="Disordered" evidence="1">
    <location>
        <begin position="1"/>
        <end position="43"/>
    </location>
</feature>
<dbReference type="EnsemblPlants" id="Zm00001eb063120_T001">
    <property type="protein sequence ID" value="Zm00001eb063120_P001"/>
    <property type="gene ID" value="Zm00001eb063120"/>
</dbReference>
<accession>A0A804M6L1</accession>
<keyword evidence="3" id="KW-1185">Reference proteome</keyword>
<dbReference type="Gramene" id="Zm00001eb063120_T001">
    <property type="protein sequence ID" value="Zm00001eb063120_P001"/>
    <property type="gene ID" value="Zm00001eb063120"/>
</dbReference>
<reference evidence="2" key="3">
    <citation type="submission" date="2021-05" db="UniProtKB">
        <authorList>
            <consortium name="EnsemblPlants"/>
        </authorList>
    </citation>
    <scope>IDENTIFICATION</scope>
    <source>
        <strain evidence="2">cv. B73</strain>
    </source>
</reference>
<dbReference type="FunCoup" id="A0A804M6L1">
    <property type="interactions" value="470"/>
</dbReference>
<proteinExistence type="predicted"/>
<protein>
    <submittedName>
        <fullName evidence="2">Uncharacterized protein</fullName>
    </submittedName>
</protein>
<evidence type="ECO:0000313" key="2">
    <source>
        <dbReference type="EnsemblPlants" id="Zm00001eb063120_P001"/>
    </source>
</evidence>
<dbReference type="AlphaFoldDB" id="A0A804M6L1"/>
<organism evidence="2 3">
    <name type="scientific">Zea mays</name>
    <name type="common">Maize</name>
    <dbReference type="NCBI Taxonomy" id="4577"/>
    <lineage>
        <taxon>Eukaryota</taxon>
        <taxon>Viridiplantae</taxon>
        <taxon>Streptophyta</taxon>
        <taxon>Embryophyta</taxon>
        <taxon>Tracheophyta</taxon>
        <taxon>Spermatophyta</taxon>
        <taxon>Magnoliopsida</taxon>
        <taxon>Liliopsida</taxon>
        <taxon>Poales</taxon>
        <taxon>Poaceae</taxon>
        <taxon>PACMAD clade</taxon>
        <taxon>Panicoideae</taxon>
        <taxon>Andropogonodae</taxon>
        <taxon>Andropogoneae</taxon>
        <taxon>Tripsacinae</taxon>
        <taxon>Zea</taxon>
    </lineage>
</organism>